<dbReference type="RefSeq" id="WP_354008062.1">
    <property type="nucleotide sequence ID" value="NZ_JBEWTA010000001.1"/>
</dbReference>
<name>A0ABV2SJK7_9GAMM</name>
<evidence type="ECO:0000313" key="3">
    <source>
        <dbReference type="Proteomes" id="UP001549366"/>
    </source>
</evidence>
<feature type="coiled-coil region" evidence="1">
    <location>
        <begin position="15"/>
        <end position="73"/>
    </location>
</feature>
<reference evidence="2 3" key="1">
    <citation type="submission" date="2024-06" db="EMBL/GenBank/DDBJ databases">
        <title>Genomic Encyclopedia of Type Strains, Phase V (KMG-V): Genome sequencing to study the core and pangenomes of soil and plant-associated prokaryotes.</title>
        <authorList>
            <person name="Whitman W."/>
        </authorList>
    </citation>
    <scope>NUCLEOTIDE SEQUENCE [LARGE SCALE GENOMIC DNA]</scope>
    <source>
        <strain evidence="2 3">NE40</strain>
    </source>
</reference>
<sequence>MQGKHKRGVQRVIPISSANRKIDRLEKDIAKKESRVISDSSTADERLKLLREIQDYKEEIGQLKTEITEHERSRAVSENKLSLLQPPTF</sequence>
<dbReference type="EMBL" id="JBEWTB010000002">
    <property type="protein sequence ID" value="MET4757941.1"/>
    <property type="molecule type" value="Genomic_DNA"/>
</dbReference>
<organism evidence="2 3">
    <name type="scientific">Endozoicomonas lisbonensis</name>
    <dbReference type="NCBI Taxonomy" id="3120522"/>
    <lineage>
        <taxon>Bacteria</taxon>
        <taxon>Pseudomonadati</taxon>
        <taxon>Pseudomonadota</taxon>
        <taxon>Gammaproteobacteria</taxon>
        <taxon>Oceanospirillales</taxon>
        <taxon>Endozoicomonadaceae</taxon>
        <taxon>Endozoicomonas</taxon>
    </lineage>
</organism>
<proteinExistence type="predicted"/>
<keyword evidence="1" id="KW-0175">Coiled coil</keyword>
<keyword evidence="3" id="KW-1185">Reference proteome</keyword>
<evidence type="ECO:0000313" key="2">
    <source>
        <dbReference type="EMBL" id="MET4757941.1"/>
    </source>
</evidence>
<evidence type="ECO:0000256" key="1">
    <source>
        <dbReference type="SAM" id="Coils"/>
    </source>
</evidence>
<protein>
    <submittedName>
        <fullName evidence="2">Septal ring factor EnvC (AmiA/AmiB activator)</fullName>
    </submittedName>
</protein>
<gene>
    <name evidence="2" type="ORF">V5J35_003133</name>
</gene>
<dbReference type="Proteomes" id="UP001549366">
    <property type="component" value="Unassembled WGS sequence"/>
</dbReference>
<accession>A0ABV2SJK7</accession>
<comment type="caution">
    <text evidence="2">The sequence shown here is derived from an EMBL/GenBank/DDBJ whole genome shotgun (WGS) entry which is preliminary data.</text>
</comment>